<proteinExistence type="inferred from homology"/>
<keyword evidence="4 7" id="KW-0812">Transmembrane</keyword>
<evidence type="ECO:0000313" key="9">
    <source>
        <dbReference type="EMBL" id="PRC22051.1"/>
    </source>
</evidence>
<comment type="subcellular location">
    <subcellularLocation>
        <location evidence="1 7">Cell membrane</location>
        <topology evidence="1 7">Multi-pass membrane protein</topology>
    </subcellularLocation>
</comment>
<protein>
    <submittedName>
        <fullName evidence="9">ABC transporter permease</fullName>
    </submittedName>
</protein>
<feature type="domain" description="ABC transmembrane type-1" evidence="8">
    <location>
        <begin position="60"/>
        <end position="240"/>
    </location>
</feature>
<dbReference type="InterPro" id="IPR000515">
    <property type="entry name" value="MetI-like"/>
</dbReference>
<dbReference type="CDD" id="cd06261">
    <property type="entry name" value="TM_PBP2"/>
    <property type="match status" value="1"/>
</dbReference>
<keyword evidence="3" id="KW-1003">Cell membrane</keyword>
<feature type="transmembrane region" description="Helical" evidence="7">
    <location>
        <begin position="71"/>
        <end position="95"/>
    </location>
</feature>
<feature type="transmembrane region" description="Helical" evidence="7">
    <location>
        <begin position="101"/>
        <end position="119"/>
    </location>
</feature>
<dbReference type="Gene3D" id="1.10.3720.10">
    <property type="entry name" value="MetI-like"/>
    <property type="match status" value="1"/>
</dbReference>
<dbReference type="Proteomes" id="UP000238045">
    <property type="component" value="Unassembled WGS sequence"/>
</dbReference>
<evidence type="ECO:0000256" key="1">
    <source>
        <dbReference type="ARBA" id="ARBA00004651"/>
    </source>
</evidence>
<keyword evidence="5 7" id="KW-1133">Transmembrane helix</keyword>
<keyword evidence="10" id="KW-1185">Reference proteome</keyword>
<reference evidence="9 10" key="1">
    <citation type="submission" date="2017-09" db="EMBL/GenBank/DDBJ databases">
        <title>Genomic, metabolic, and phenotypic characteristics of bacterial isolates from the natural microbiome of the model nematode Caenorhabditis elegans.</title>
        <authorList>
            <person name="Zimmermann J."/>
            <person name="Obeng N."/>
            <person name="Yang W."/>
            <person name="Obeng O."/>
            <person name="Kissoyan K."/>
            <person name="Pees B."/>
            <person name="Dirksen P."/>
            <person name="Hoppner M."/>
            <person name="Franke A."/>
            <person name="Rosenstiel P."/>
            <person name="Leippe M."/>
            <person name="Dierking K."/>
            <person name="Kaleta C."/>
            <person name="Schulenburg H."/>
        </authorList>
    </citation>
    <scope>NUCLEOTIDE SEQUENCE [LARGE SCALE GENOMIC DNA]</scope>
    <source>
        <strain evidence="9 10">MYb117</strain>
    </source>
</reference>
<keyword evidence="2 7" id="KW-0813">Transport</keyword>
<dbReference type="GO" id="GO:0005886">
    <property type="term" value="C:plasma membrane"/>
    <property type="evidence" value="ECO:0007669"/>
    <property type="project" value="UniProtKB-SubCell"/>
</dbReference>
<feature type="transmembrane region" description="Helical" evidence="7">
    <location>
        <begin position="222"/>
        <end position="243"/>
    </location>
</feature>
<dbReference type="EMBL" id="PCQL01000003">
    <property type="protein sequence ID" value="PRC22051.1"/>
    <property type="molecule type" value="Genomic_DNA"/>
</dbReference>
<evidence type="ECO:0000256" key="6">
    <source>
        <dbReference type="ARBA" id="ARBA00023136"/>
    </source>
</evidence>
<organism evidence="9 10">
    <name type="scientific">Pseudomonas poae</name>
    <dbReference type="NCBI Taxonomy" id="200451"/>
    <lineage>
        <taxon>Bacteria</taxon>
        <taxon>Pseudomonadati</taxon>
        <taxon>Pseudomonadota</taxon>
        <taxon>Gammaproteobacteria</taxon>
        <taxon>Pseudomonadales</taxon>
        <taxon>Pseudomonadaceae</taxon>
        <taxon>Pseudomonas</taxon>
    </lineage>
</organism>
<comment type="caution">
    <text evidence="9">The sequence shown here is derived from an EMBL/GenBank/DDBJ whole genome shotgun (WGS) entry which is preliminary data.</text>
</comment>
<feature type="transmembrane region" description="Helical" evidence="7">
    <location>
        <begin position="179"/>
        <end position="201"/>
    </location>
</feature>
<feature type="transmembrane region" description="Helical" evidence="7">
    <location>
        <begin position="6"/>
        <end position="27"/>
    </location>
</feature>
<evidence type="ECO:0000313" key="10">
    <source>
        <dbReference type="Proteomes" id="UP000238045"/>
    </source>
</evidence>
<evidence type="ECO:0000256" key="4">
    <source>
        <dbReference type="ARBA" id="ARBA00022692"/>
    </source>
</evidence>
<dbReference type="PROSITE" id="PS50928">
    <property type="entry name" value="ABC_TM1"/>
    <property type="match status" value="1"/>
</dbReference>
<dbReference type="PANTHER" id="PTHR30151:SF0">
    <property type="entry name" value="ABC TRANSPORTER PERMEASE PROTEIN MJ0413-RELATED"/>
    <property type="match status" value="1"/>
</dbReference>
<comment type="similarity">
    <text evidence="7">Belongs to the binding-protein-dependent transport system permease family.</text>
</comment>
<accession>A0A2S9EYH8</accession>
<gene>
    <name evidence="9" type="ORF">CQZ99_03690</name>
</gene>
<dbReference type="AlphaFoldDB" id="A0A2S9EYH8"/>
<sequence>MGTGIVSRLIIGFATLIIILAVWEAAVKMGFIEALFLPAPSDIWHRAVDMTGDGSLIANIFASTRRVMVGFLLATIVAVPLGIAMGSSPLCMAIFNPLLSFLRPLPSMSWVPLSLLWFGISESQKYSIVFMGSLAPALLYIIDSTRNVDPLLIRAAKNLGAKRHNIMFGIILPAALPQIITGLKVMLGIAWTCVISAELIAAREGLGFMIMNGKEYFQTDTVVLGMVMISITVLLTDLVMRIIERRLVSWQD</sequence>
<evidence type="ECO:0000256" key="7">
    <source>
        <dbReference type="RuleBase" id="RU363032"/>
    </source>
</evidence>
<keyword evidence="6 7" id="KW-0472">Membrane</keyword>
<name>A0A2S9EYH8_9PSED</name>
<dbReference type="SUPFAM" id="SSF161098">
    <property type="entry name" value="MetI-like"/>
    <property type="match status" value="1"/>
</dbReference>
<dbReference type="FunFam" id="1.10.3720.10:FF:000003">
    <property type="entry name" value="Aliphatic sulfonate ABC transporter permease"/>
    <property type="match status" value="1"/>
</dbReference>
<evidence type="ECO:0000259" key="8">
    <source>
        <dbReference type="PROSITE" id="PS50928"/>
    </source>
</evidence>
<dbReference type="Pfam" id="PF00528">
    <property type="entry name" value="BPD_transp_1"/>
    <property type="match status" value="1"/>
</dbReference>
<evidence type="ECO:0000256" key="5">
    <source>
        <dbReference type="ARBA" id="ARBA00022989"/>
    </source>
</evidence>
<dbReference type="PANTHER" id="PTHR30151">
    <property type="entry name" value="ALKANE SULFONATE ABC TRANSPORTER-RELATED, MEMBRANE SUBUNIT"/>
    <property type="match status" value="1"/>
</dbReference>
<dbReference type="GO" id="GO:0042918">
    <property type="term" value="P:alkanesulfonate transmembrane transport"/>
    <property type="evidence" value="ECO:0007669"/>
    <property type="project" value="UniProtKB-ARBA"/>
</dbReference>
<evidence type="ECO:0000256" key="2">
    <source>
        <dbReference type="ARBA" id="ARBA00022448"/>
    </source>
</evidence>
<dbReference type="InterPro" id="IPR035906">
    <property type="entry name" value="MetI-like_sf"/>
</dbReference>
<evidence type="ECO:0000256" key="3">
    <source>
        <dbReference type="ARBA" id="ARBA00022475"/>
    </source>
</evidence>